<dbReference type="SUPFAM" id="SSF103446">
    <property type="entry name" value="PetG subunit of the cytochrome b6f complex"/>
    <property type="match status" value="1"/>
</dbReference>
<dbReference type="PIRSF" id="PIRSF000034">
    <property type="entry name" value="Cyt_b6-f_V"/>
    <property type="match status" value="1"/>
</dbReference>
<evidence type="ECO:0000256" key="4">
    <source>
        <dbReference type="ARBA" id="ARBA00022982"/>
    </source>
</evidence>
<keyword evidence="4 7" id="KW-0249">Electron transport</keyword>
<dbReference type="GO" id="GO:0017004">
    <property type="term" value="P:cytochrome complex assembly"/>
    <property type="evidence" value="ECO:0007669"/>
    <property type="project" value="UniProtKB-UniRule"/>
</dbReference>
<keyword evidence="2 7" id="KW-0813">Transport</keyword>
<dbReference type="GeneID" id="19221667"/>
<dbReference type="EMBL" id="KJ776835">
    <property type="protein sequence ID" value="AIA21137.1"/>
    <property type="molecule type" value="Genomic_DNA"/>
</dbReference>
<dbReference type="RefSeq" id="YP_009027600.1">
    <property type="nucleotide sequence ID" value="NC_024050.1"/>
</dbReference>
<protein>
    <recommendedName>
        <fullName evidence="7">Cytochrome b6-f complex subunit 5</fullName>
    </recommendedName>
    <alternativeName>
        <fullName evidence="7">Cytochrome b6-f complex subunit PetG</fullName>
    </alternativeName>
    <alternativeName>
        <fullName evidence="7">Cytochrome b6-f complex subunit V</fullName>
    </alternativeName>
</protein>
<dbReference type="InterPro" id="IPR036099">
    <property type="entry name" value="Cyt_6/f_cplx_su5_sf"/>
</dbReference>
<evidence type="ECO:0000313" key="10">
    <source>
        <dbReference type="EMBL" id="AHB35094.1"/>
    </source>
</evidence>
<sequence length="37" mass="3951">MVEPLLSGIVLGLIPITLLGLLVAAYLQYQRGNQLGL</sequence>
<dbReference type="EMBL" id="KJ776830">
    <property type="protein sequence ID" value="AIA20092.1"/>
    <property type="molecule type" value="Genomic_DNA"/>
</dbReference>
<gene>
    <name evidence="7 9" type="primary">petG</name>
</gene>
<evidence type="ECO:0000256" key="8">
    <source>
        <dbReference type="SAM" id="Phobius"/>
    </source>
</evidence>
<geneLocation type="plastid" evidence="9"/>
<comment type="subunit">
    <text evidence="7">The 4 large subunits of the cytochrome b6-f complex are cytochrome b6, subunit IV (17 kDa polypeptide, PetD), cytochrome f and the Rieske protein, while the 4 small subunits are PetG, PetL, PetM and PetN. The complex functions as a dimer.</text>
</comment>
<dbReference type="EMBL" id="KJ776832">
    <property type="protein sequence ID" value="AIA20510.1"/>
    <property type="molecule type" value="Genomic_DNA"/>
</dbReference>
<evidence type="ECO:0000256" key="3">
    <source>
        <dbReference type="ARBA" id="ARBA00022692"/>
    </source>
</evidence>
<evidence type="ECO:0000256" key="1">
    <source>
        <dbReference type="ARBA" id="ARBA00004167"/>
    </source>
</evidence>
<keyword evidence="9" id="KW-0934">Plastid</keyword>
<feature type="transmembrane region" description="Helical" evidence="8">
    <location>
        <begin position="6"/>
        <end position="27"/>
    </location>
</feature>
<reference evidence="9" key="1">
    <citation type="journal article" date="2014" name="Sci. Rep.">
        <title>Minimally destructive sampling of type specimens of Pyropia (Bangiales, Rhodophyta) recovers complete plastid and mitochondrial genomes.</title>
        <authorList>
            <person name="Hughey J.R."/>
            <person name="Gabrielson P.W."/>
            <person name="Rohmer L."/>
            <person name="Tortolani J."/>
            <person name="Silva M."/>
            <person name="Miller K.A."/>
            <person name="Young J.D."/>
            <person name="Martell C."/>
            <person name="Ruediger E."/>
        </authorList>
    </citation>
    <scope>NUCLEOTIDE SEQUENCE</scope>
    <source>
        <strain evidence="9">LD 13037</strain>
    </source>
</reference>
<dbReference type="NCBIfam" id="NF001907">
    <property type="entry name" value="PRK00665.1"/>
    <property type="match status" value="1"/>
</dbReference>
<organism evidence="9">
    <name type="scientific">Pyropia perforata</name>
    <name type="common">Red alga</name>
    <name type="synonym">Porphyra perforata</name>
    <dbReference type="NCBI Taxonomy" id="182771"/>
    <lineage>
        <taxon>Eukaryota</taxon>
        <taxon>Rhodophyta</taxon>
        <taxon>Bangiophyceae</taxon>
        <taxon>Bangiales</taxon>
        <taxon>Bangiaceae</taxon>
        <taxon>Pyropia</taxon>
    </lineage>
</organism>
<dbReference type="EMBL" id="KJ776833">
    <property type="protein sequence ID" value="AIA20719.1"/>
    <property type="molecule type" value="Genomic_DNA"/>
</dbReference>
<evidence type="ECO:0000256" key="6">
    <source>
        <dbReference type="ARBA" id="ARBA00023136"/>
    </source>
</evidence>
<dbReference type="HAMAP" id="MF_00432">
    <property type="entry name" value="Cytb6_f_PetG"/>
    <property type="match status" value="1"/>
</dbReference>
<comment type="function">
    <text evidence="7">Component of the cytochrome b6-f complex, which mediates electron transfer between photosystem II (PSII) and photosystem I (PSI), cyclic electron flow around PSI, and state transitions. PetG is required for either the stability or assembly of the cytochrome b6-f complex.</text>
</comment>
<dbReference type="EMBL" id="KJ776831">
    <property type="protein sequence ID" value="AIA20301.1"/>
    <property type="molecule type" value="Genomic_DNA"/>
</dbReference>
<dbReference type="EMBL" id="KJ776828">
    <property type="protein sequence ID" value="AIA19674.1"/>
    <property type="molecule type" value="Genomic_DNA"/>
</dbReference>
<dbReference type="GO" id="GO:0009512">
    <property type="term" value="C:cytochrome b6f complex"/>
    <property type="evidence" value="ECO:0007669"/>
    <property type="project" value="InterPro"/>
</dbReference>
<dbReference type="EMBL" id="KF515972">
    <property type="protein sequence ID" value="AHB35094.1"/>
    <property type="molecule type" value="Genomic_DNA"/>
</dbReference>
<evidence type="ECO:0000256" key="7">
    <source>
        <dbReference type="HAMAP-Rule" id="MF_00432"/>
    </source>
</evidence>
<evidence type="ECO:0000256" key="2">
    <source>
        <dbReference type="ARBA" id="ARBA00022448"/>
    </source>
</evidence>
<dbReference type="GO" id="GO:0042651">
    <property type="term" value="C:thylakoid membrane"/>
    <property type="evidence" value="ECO:0007669"/>
    <property type="project" value="UniProtKB-UniRule"/>
</dbReference>
<dbReference type="Pfam" id="PF02529">
    <property type="entry name" value="PetG"/>
    <property type="match status" value="1"/>
</dbReference>
<proteinExistence type="inferred from homology"/>
<dbReference type="EMBL" id="KJ776834">
    <property type="protein sequence ID" value="AIA20928.1"/>
    <property type="molecule type" value="Genomic_DNA"/>
</dbReference>
<dbReference type="EMBL" id="KJ776829">
    <property type="protein sequence ID" value="AIA19883.1"/>
    <property type="molecule type" value="Genomic_DNA"/>
</dbReference>
<keyword evidence="7" id="KW-0793">Thylakoid</keyword>
<keyword evidence="10" id="KW-0150">Chloroplast</keyword>
<accession>A0A023HQS9</accession>
<keyword evidence="3 7" id="KW-0812">Transmembrane</keyword>
<comment type="similarity">
    <text evidence="7">Belongs to the PetG family.</text>
</comment>
<keyword evidence="7" id="KW-0602">Photosynthesis</keyword>
<evidence type="ECO:0000313" key="9">
    <source>
        <dbReference type="EMBL" id="AGQ17132.1"/>
    </source>
</evidence>
<dbReference type="AlphaFoldDB" id="A0A023HQS9"/>
<dbReference type="EMBL" id="KF515973">
    <property type="protein sequence ID" value="AHB35303.1"/>
    <property type="molecule type" value="Genomic_DNA"/>
</dbReference>
<name>A0A023HQS9_PYRPE</name>
<dbReference type="GO" id="GO:0015979">
    <property type="term" value="P:photosynthesis"/>
    <property type="evidence" value="ECO:0007669"/>
    <property type="project" value="UniProtKB-KW"/>
</dbReference>
<dbReference type="EMBL" id="KC904971">
    <property type="protein sequence ID" value="AGQ17132.1"/>
    <property type="molecule type" value="Genomic_DNA"/>
</dbReference>
<dbReference type="InterPro" id="IPR003683">
    <property type="entry name" value="Cyt_6/f_cplx_su5"/>
</dbReference>
<accession>A0A059STR0</accession>
<evidence type="ECO:0000256" key="5">
    <source>
        <dbReference type="ARBA" id="ARBA00022989"/>
    </source>
</evidence>
<comment type="subcellular location">
    <subcellularLocation>
        <location evidence="7">Cellular thylakoid membrane</location>
        <topology evidence="7">Single-pass membrane protein</topology>
    </subcellularLocation>
    <subcellularLocation>
        <location evidence="1">Membrane</location>
        <topology evidence="1">Single-pass membrane protein</topology>
    </subcellularLocation>
</comment>
<dbReference type="EMBL" id="KJ776827">
    <property type="protein sequence ID" value="AIA19465.1"/>
    <property type="molecule type" value="Genomic_DNA"/>
</dbReference>
<keyword evidence="6 7" id="KW-0472">Membrane</keyword>
<keyword evidence="5 7" id="KW-1133">Transmembrane helix</keyword>